<dbReference type="SUPFAM" id="SSF52540">
    <property type="entry name" value="P-loop containing nucleoside triphosphate hydrolases"/>
    <property type="match status" value="1"/>
</dbReference>
<keyword evidence="4" id="KW-1185">Reference proteome</keyword>
<dbReference type="Proteomes" id="UP000185783">
    <property type="component" value="Unassembled WGS sequence"/>
</dbReference>
<sequence length="407" mass="44167">MASYESASVPRISIAAFCETEDAAQVVEKAASDRRMSKAHVDVHHGTLAAAVELFQNAPTPNLLIIESLRDSATLLDELDQLADVCDAGTRVMVIGQINDVELYRALISRGISEYLLGPVGVHQLIATVSSFYTEPGTEPLGKTVALIGSKGGCGASTIAHNLSWVISKTLETDVALADCDLPFGTAGLDFNQDPLQGIWEAVSAPERLDQTFLDRLLAKCNDRLSFLAAPASLDKPYDFSESHFDQLVETMRTGTPMVVLDLPHTWNAWVRRVLATVDIIIVVAEPDLANLRNAKNLVDALVQLRPNDARPYLVLNKVNMPKRPEIKPDEFSKALDVQNLASVPFEPGLFGTASNNGQMIGEYDRKHAVGGLFEDIARSVTGRGDARARKASPLTSLIGKLKRKAE</sequence>
<keyword evidence="1" id="KW-0547">Nucleotide-binding</keyword>
<dbReference type="Gene3D" id="3.40.50.2300">
    <property type="match status" value="1"/>
</dbReference>
<evidence type="ECO:0000313" key="4">
    <source>
        <dbReference type="Proteomes" id="UP000185783"/>
    </source>
</evidence>
<dbReference type="EMBL" id="LVVZ01000014">
    <property type="protein sequence ID" value="OKL44665.1"/>
    <property type="molecule type" value="Genomic_DNA"/>
</dbReference>
<organism evidence="3 4">
    <name type="scientific">Pseudovibrio exalbescens</name>
    <dbReference type="NCBI Taxonomy" id="197461"/>
    <lineage>
        <taxon>Bacteria</taxon>
        <taxon>Pseudomonadati</taxon>
        <taxon>Pseudomonadota</taxon>
        <taxon>Alphaproteobacteria</taxon>
        <taxon>Hyphomicrobiales</taxon>
        <taxon>Stappiaceae</taxon>
        <taxon>Pseudovibrio</taxon>
    </lineage>
</organism>
<comment type="caution">
    <text evidence="3">The sequence shown here is derived from an EMBL/GenBank/DDBJ whole genome shotgun (WGS) entry which is preliminary data.</text>
</comment>
<keyword evidence="2" id="KW-0067">ATP-binding</keyword>
<name>A0A1U7JIY7_9HYPH</name>
<dbReference type="InterPro" id="IPR027417">
    <property type="entry name" value="P-loop_NTPase"/>
</dbReference>
<dbReference type="STRING" id="197461.A3843_07095"/>
<dbReference type="GO" id="GO:0051782">
    <property type="term" value="P:negative regulation of cell division"/>
    <property type="evidence" value="ECO:0007669"/>
    <property type="project" value="TreeGrafter"/>
</dbReference>
<evidence type="ECO:0000256" key="1">
    <source>
        <dbReference type="ARBA" id="ARBA00022741"/>
    </source>
</evidence>
<dbReference type="InterPro" id="IPR050625">
    <property type="entry name" value="ParA/MinD_ATPase"/>
</dbReference>
<protein>
    <submittedName>
        <fullName evidence="3">CtpF protein</fullName>
    </submittedName>
</protein>
<dbReference type="GO" id="GO:0005524">
    <property type="term" value="F:ATP binding"/>
    <property type="evidence" value="ECO:0007669"/>
    <property type="project" value="UniProtKB-KW"/>
</dbReference>
<dbReference type="GO" id="GO:0005829">
    <property type="term" value="C:cytosol"/>
    <property type="evidence" value="ECO:0007669"/>
    <property type="project" value="TreeGrafter"/>
</dbReference>
<proteinExistence type="predicted"/>
<evidence type="ECO:0000256" key="2">
    <source>
        <dbReference type="ARBA" id="ARBA00022840"/>
    </source>
</evidence>
<evidence type="ECO:0000313" key="3">
    <source>
        <dbReference type="EMBL" id="OKL44665.1"/>
    </source>
</evidence>
<dbReference type="PANTHER" id="PTHR43384">
    <property type="entry name" value="SEPTUM SITE-DETERMINING PROTEIN MIND HOMOLOG, CHLOROPLASTIC-RELATED"/>
    <property type="match status" value="1"/>
</dbReference>
<dbReference type="AlphaFoldDB" id="A0A1U7JIY7"/>
<dbReference type="GO" id="GO:0009898">
    <property type="term" value="C:cytoplasmic side of plasma membrane"/>
    <property type="evidence" value="ECO:0007669"/>
    <property type="project" value="TreeGrafter"/>
</dbReference>
<accession>A0A1U7JIY7</accession>
<dbReference type="Gene3D" id="3.40.50.300">
    <property type="entry name" value="P-loop containing nucleotide triphosphate hydrolases"/>
    <property type="match status" value="1"/>
</dbReference>
<gene>
    <name evidence="3" type="ORF">A3843_07095</name>
</gene>
<dbReference type="PANTHER" id="PTHR43384:SF6">
    <property type="entry name" value="SEPTUM SITE-DETERMINING PROTEIN MIND HOMOLOG, CHLOROPLASTIC"/>
    <property type="match status" value="1"/>
</dbReference>
<dbReference type="GO" id="GO:0016887">
    <property type="term" value="F:ATP hydrolysis activity"/>
    <property type="evidence" value="ECO:0007669"/>
    <property type="project" value="TreeGrafter"/>
</dbReference>
<reference evidence="3 4" key="1">
    <citation type="submission" date="2016-03" db="EMBL/GenBank/DDBJ databases">
        <title>Genome sequence of Nesiotobacter sp. nov., a moderately halophilic alphaproteobacterium isolated from the Yellow Sea, China.</title>
        <authorList>
            <person name="Zhang G."/>
            <person name="Zhang R."/>
        </authorList>
    </citation>
    <scope>NUCLEOTIDE SEQUENCE [LARGE SCALE GENOMIC DNA]</scope>
    <source>
        <strain evidence="3 4">WB1-6</strain>
    </source>
</reference>